<comment type="caution">
    <text evidence="2">The sequence shown here is derived from an EMBL/GenBank/DDBJ whole genome shotgun (WGS) entry which is preliminary data.</text>
</comment>
<sequence length="415" mass="47691">MFSFNLYSSLSGSDPPLRITLCLLHFVFGSIFFDIIHWLAHQSNRSRFRILRLLAKAHSIHHQYFDRNLRFNERFRYRNIVWHLSLEVSCQMIGSTMSWLLGSLFMRKASLSQFHDLIIILSVQAGRAAVVAWNSGNDSNHIPYPRLPKDPFTFFVGPEYHALHHIEPLAYFGSMVRLLDWFLGTGVSLRGRRVTMTGSRGALGQALTKQLHLQGVRCIHTPKFGVDWTYDDYSYFESNFADTDILILAHGSKNDDNAHEANCESPVAIIELFKEFCERRKLGLLPEVWYVGSEAEFHGAWTKDMEHYTQSKRAFVPYARRYYGDEFFNYRHIVPAAFTSRMGRGFISADSAAKVALWWIRTGARYVPVTYTGFAYLNFFRFRLGGHAISSTKGTTQGASEILRIIDGGRAKLWP</sequence>
<keyword evidence="1" id="KW-0472">Membrane</keyword>
<dbReference type="Proteomes" id="UP000070328">
    <property type="component" value="Unassembled WGS sequence"/>
</dbReference>
<name>A0A135SD80_9PEZI</name>
<keyword evidence="3" id="KW-1185">Reference proteome</keyword>
<feature type="transmembrane region" description="Helical" evidence="1">
    <location>
        <begin position="80"/>
        <end position="101"/>
    </location>
</feature>
<dbReference type="InterPro" id="IPR036291">
    <property type="entry name" value="NAD(P)-bd_dom_sf"/>
</dbReference>
<dbReference type="Gene3D" id="3.40.50.720">
    <property type="entry name" value="NAD(P)-binding Rossmann-like Domain"/>
    <property type="match status" value="1"/>
</dbReference>
<feature type="transmembrane region" description="Helical" evidence="1">
    <location>
        <begin position="17"/>
        <end position="40"/>
    </location>
</feature>
<dbReference type="EMBL" id="JFBX01000597">
    <property type="protein sequence ID" value="KXH33845.1"/>
    <property type="molecule type" value="Genomic_DNA"/>
</dbReference>
<dbReference type="OrthoDB" id="4350666at2759"/>
<gene>
    <name evidence="2" type="ORF">CSIM01_13803</name>
</gene>
<reference evidence="2 3" key="1">
    <citation type="submission" date="2014-02" db="EMBL/GenBank/DDBJ databases">
        <title>The genome sequence of Colletotrichum simmondsii CBS122122.</title>
        <authorList>
            <person name="Baroncelli R."/>
            <person name="Thon M.R."/>
        </authorList>
    </citation>
    <scope>NUCLEOTIDE SEQUENCE [LARGE SCALE GENOMIC DNA]</scope>
    <source>
        <strain evidence="2 3">CBS122122</strain>
    </source>
</reference>
<dbReference type="SUPFAM" id="SSF51735">
    <property type="entry name" value="NAD(P)-binding Rossmann-fold domains"/>
    <property type="match status" value="1"/>
</dbReference>
<dbReference type="AlphaFoldDB" id="A0A135SD80"/>
<keyword evidence="1" id="KW-0812">Transmembrane</keyword>
<organism evidence="2 3">
    <name type="scientific">Colletotrichum simmondsii</name>
    <dbReference type="NCBI Taxonomy" id="703756"/>
    <lineage>
        <taxon>Eukaryota</taxon>
        <taxon>Fungi</taxon>
        <taxon>Dikarya</taxon>
        <taxon>Ascomycota</taxon>
        <taxon>Pezizomycotina</taxon>
        <taxon>Sordariomycetes</taxon>
        <taxon>Hypocreomycetidae</taxon>
        <taxon>Glomerellales</taxon>
        <taxon>Glomerellaceae</taxon>
        <taxon>Colletotrichum</taxon>
        <taxon>Colletotrichum acutatum species complex</taxon>
    </lineage>
</organism>
<accession>A0A135SD80</accession>
<evidence type="ECO:0000313" key="3">
    <source>
        <dbReference type="Proteomes" id="UP000070328"/>
    </source>
</evidence>
<keyword evidence="1" id="KW-1133">Transmembrane helix</keyword>
<protein>
    <submittedName>
        <fullName evidence="2">Integral membrane protein</fullName>
    </submittedName>
</protein>
<evidence type="ECO:0000256" key="1">
    <source>
        <dbReference type="SAM" id="Phobius"/>
    </source>
</evidence>
<evidence type="ECO:0000313" key="2">
    <source>
        <dbReference type="EMBL" id="KXH33845.1"/>
    </source>
</evidence>
<proteinExistence type="predicted"/>